<gene>
    <name evidence="1" type="ORF">RHMOL_Rhmol04G0151900</name>
</gene>
<protein>
    <submittedName>
        <fullName evidence="1">Uncharacterized protein</fullName>
    </submittedName>
</protein>
<name>A0ACC0P0N7_RHOML</name>
<evidence type="ECO:0000313" key="2">
    <source>
        <dbReference type="Proteomes" id="UP001062846"/>
    </source>
</evidence>
<comment type="caution">
    <text evidence="1">The sequence shown here is derived from an EMBL/GenBank/DDBJ whole genome shotgun (WGS) entry which is preliminary data.</text>
</comment>
<keyword evidence="2" id="KW-1185">Reference proteome</keyword>
<proteinExistence type="predicted"/>
<accession>A0ACC0P0N7</accession>
<reference evidence="1" key="1">
    <citation type="submission" date="2022-02" db="EMBL/GenBank/DDBJ databases">
        <title>Plant Genome Project.</title>
        <authorList>
            <person name="Zhang R.-G."/>
        </authorList>
    </citation>
    <scope>NUCLEOTIDE SEQUENCE</scope>
    <source>
        <strain evidence="1">AT1</strain>
    </source>
</reference>
<sequence>MQSTLKGCVQLRQLIYTRECNCFSETRSLHKLLSMASSSSSSSISAISLLVFTLLSLSCPLLTLSASVIEDLNNIHPPPDFNTTVSNKCKTNPSLRYCINFTPLSLPENFKFTIVASHLCSESKNPNCIDSFPEINLQNRPKIAPLYLSFDFFWKYCPLTVSSIDLSNNSLKGNFPSDIFYCSQIQSPDLSQNHFSGEIPIQNFSVLTHLTFLNLSYNSFSESKFSVSDQLFKRFNSSSFMHSGIIPDKEKFKIKALLFLIVFPIFVLLLVIFHWWICFSRPDFLPKLLRRKHKFTPSMLKAAKNGFSKKNLVAKSEGIRIYKGVLRDGTEIRIETYLDNNKISREKRRDFVEECKVLVKLCHKNLVQVLGWCDNRRLRAVVTEWIEGESVELWVSRVDPPWEHRVKVVMRVVEGMRYLQEEWPEVGYELKSSNILLGEEREPLISRFQVEDQSSCSKKVYKFGVLLLEMVTNRSPRQGFERGDAGFVEWVRVHYPDNLIDEKRKRKEGTLDQATQAIELGLMCTDLSRGMQPSLDQMFDNLTAIYNSILASASPYRKRVHGDRATGPLHVQSG</sequence>
<organism evidence="1 2">
    <name type="scientific">Rhododendron molle</name>
    <name type="common">Chinese azalea</name>
    <name type="synonym">Azalea mollis</name>
    <dbReference type="NCBI Taxonomy" id="49168"/>
    <lineage>
        <taxon>Eukaryota</taxon>
        <taxon>Viridiplantae</taxon>
        <taxon>Streptophyta</taxon>
        <taxon>Embryophyta</taxon>
        <taxon>Tracheophyta</taxon>
        <taxon>Spermatophyta</taxon>
        <taxon>Magnoliopsida</taxon>
        <taxon>eudicotyledons</taxon>
        <taxon>Gunneridae</taxon>
        <taxon>Pentapetalae</taxon>
        <taxon>asterids</taxon>
        <taxon>Ericales</taxon>
        <taxon>Ericaceae</taxon>
        <taxon>Ericoideae</taxon>
        <taxon>Rhodoreae</taxon>
        <taxon>Rhododendron</taxon>
    </lineage>
</organism>
<evidence type="ECO:0000313" key="1">
    <source>
        <dbReference type="EMBL" id="KAI8559160.1"/>
    </source>
</evidence>
<dbReference type="Proteomes" id="UP001062846">
    <property type="component" value="Chromosome 4"/>
</dbReference>
<dbReference type="EMBL" id="CM046391">
    <property type="protein sequence ID" value="KAI8559160.1"/>
    <property type="molecule type" value="Genomic_DNA"/>
</dbReference>